<proteinExistence type="predicted"/>
<protein>
    <submittedName>
        <fullName evidence="2">Uncharacterized protein</fullName>
    </submittedName>
</protein>
<organism evidence="2">
    <name type="scientific">uncultured delta proteobacterium HF0070_07E19</name>
    <dbReference type="NCBI Taxonomy" id="710823"/>
    <lineage>
        <taxon>Bacteria</taxon>
        <taxon>Deltaproteobacteria</taxon>
        <taxon>environmental samples</taxon>
    </lineage>
</organism>
<sequence length="61" mass="6317">MPNSNAGWGTQPFAEVVKLVDTLDSKSSGGDPVPVRFRLSAPALSDKSENSSAGRAQPCQG</sequence>
<accession>E0XXC0</accession>
<dbReference type="EMBL" id="GU474908">
    <property type="protein sequence ID" value="ADI19061.1"/>
    <property type="molecule type" value="Genomic_DNA"/>
</dbReference>
<reference evidence="2" key="1">
    <citation type="journal article" date="2011" name="Environ. Microbiol.">
        <title>Time-series analyses of Monterey Bay coastal microbial picoplankton using a 'genome proxy' microarray.</title>
        <authorList>
            <person name="Rich V.I."/>
            <person name="Pham V.D."/>
            <person name="Eppley J."/>
            <person name="Shi Y."/>
            <person name="DeLong E.F."/>
        </authorList>
    </citation>
    <scope>NUCLEOTIDE SEQUENCE</scope>
</reference>
<dbReference type="AntiFam" id="ANF00015">
    <property type="entry name" value="tRNA translation"/>
</dbReference>
<evidence type="ECO:0000313" key="2">
    <source>
        <dbReference type="EMBL" id="ADI19061.1"/>
    </source>
</evidence>
<name>E0XXC0_9DELT</name>
<evidence type="ECO:0000256" key="1">
    <source>
        <dbReference type="SAM" id="MobiDB-lite"/>
    </source>
</evidence>
<dbReference type="AlphaFoldDB" id="E0XXC0"/>
<feature type="compositionally biased region" description="Polar residues" evidence="1">
    <location>
        <begin position="50"/>
        <end position="61"/>
    </location>
</feature>
<feature type="region of interest" description="Disordered" evidence="1">
    <location>
        <begin position="24"/>
        <end position="61"/>
    </location>
</feature>